<keyword evidence="4" id="KW-0496">Mitochondrion</keyword>
<protein>
    <recommendedName>
        <fullName evidence="6">Large ribosomal subunit protein mL53</fullName>
    </recommendedName>
</protein>
<evidence type="ECO:0000256" key="3">
    <source>
        <dbReference type="ARBA" id="ARBA00022980"/>
    </source>
</evidence>
<evidence type="ECO:0000256" key="4">
    <source>
        <dbReference type="ARBA" id="ARBA00023128"/>
    </source>
</evidence>
<evidence type="ECO:0000256" key="1">
    <source>
        <dbReference type="ARBA" id="ARBA00004173"/>
    </source>
</evidence>
<dbReference type="AlphaFoldDB" id="A0A1R0H5Y1"/>
<keyword evidence="5" id="KW-0687">Ribonucleoprotein</keyword>
<dbReference type="PANTHER" id="PTHR28236">
    <property type="entry name" value="54S RIBOSOMAL PROTEIN L44, MITOCHONDRIAL"/>
    <property type="match status" value="1"/>
</dbReference>
<comment type="similarity">
    <text evidence="2">Belongs to the mitochondrion-specific ribosomal protein mL53 family.</text>
</comment>
<dbReference type="GO" id="GO:0003735">
    <property type="term" value="F:structural constituent of ribosome"/>
    <property type="evidence" value="ECO:0007669"/>
    <property type="project" value="TreeGrafter"/>
</dbReference>
<dbReference type="InterPro" id="IPR019716">
    <property type="entry name" value="Ribosomal_mL53"/>
</dbReference>
<keyword evidence="8" id="KW-1185">Reference proteome</keyword>
<proteinExistence type="inferred from homology"/>
<gene>
    <name evidence="7" type="ORF">AYI68_g1238</name>
</gene>
<organism evidence="7 8">
    <name type="scientific">Smittium mucronatum</name>
    <dbReference type="NCBI Taxonomy" id="133383"/>
    <lineage>
        <taxon>Eukaryota</taxon>
        <taxon>Fungi</taxon>
        <taxon>Fungi incertae sedis</taxon>
        <taxon>Zoopagomycota</taxon>
        <taxon>Kickxellomycotina</taxon>
        <taxon>Harpellomycetes</taxon>
        <taxon>Harpellales</taxon>
        <taxon>Legeriomycetaceae</taxon>
        <taxon>Smittium</taxon>
    </lineage>
</organism>
<dbReference type="Proteomes" id="UP000187455">
    <property type="component" value="Unassembled WGS sequence"/>
</dbReference>
<evidence type="ECO:0000256" key="2">
    <source>
        <dbReference type="ARBA" id="ARBA00005557"/>
    </source>
</evidence>
<dbReference type="EMBL" id="LSSL01000441">
    <property type="protein sequence ID" value="OLY84590.1"/>
    <property type="molecule type" value="Genomic_DNA"/>
</dbReference>
<reference evidence="7 8" key="1">
    <citation type="journal article" date="2016" name="Mol. Biol. Evol.">
        <title>Genome-Wide Survey of Gut Fungi (Harpellales) Reveals the First Horizontally Transferred Ubiquitin Gene from a Mosquito Host.</title>
        <authorList>
            <person name="Wang Y."/>
            <person name="White M.M."/>
            <person name="Kvist S."/>
            <person name="Moncalvo J.M."/>
        </authorList>
    </citation>
    <scope>NUCLEOTIDE SEQUENCE [LARGE SCALE GENOMIC DNA]</scope>
    <source>
        <strain evidence="7 8">ALG-7-W6</strain>
    </source>
</reference>
<sequence length="98" mass="11063">MLKQVKKVSVKFSPFKKSSISSRVFLNRIMTKDNLSANPACVFDVSTDIEYNASPSVLVEFKDGKVMDIQAKTVNGDELYSSVYKYAKKLKDVEEMGR</sequence>
<evidence type="ECO:0000313" key="7">
    <source>
        <dbReference type="EMBL" id="OLY84590.1"/>
    </source>
</evidence>
<evidence type="ECO:0000256" key="6">
    <source>
        <dbReference type="ARBA" id="ARBA00035180"/>
    </source>
</evidence>
<dbReference type="OrthoDB" id="4136894at2759"/>
<dbReference type="Pfam" id="PF10780">
    <property type="entry name" value="MRP_L53"/>
    <property type="match status" value="1"/>
</dbReference>
<evidence type="ECO:0000313" key="8">
    <source>
        <dbReference type="Proteomes" id="UP000187455"/>
    </source>
</evidence>
<accession>A0A1R0H5Y1</accession>
<name>A0A1R0H5Y1_9FUNG</name>
<comment type="subcellular location">
    <subcellularLocation>
        <location evidence="1">Mitochondrion</location>
    </subcellularLocation>
</comment>
<dbReference type="PANTHER" id="PTHR28236:SF1">
    <property type="entry name" value="LARGE RIBOSOMAL SUBUNIT PROTEIN ML53"/>
    <property type="match status" value="1"/>
</dbReference>
<dbReference type="GO" id="GO:0005762">
    <property type="term" value="C:mitochondrial large ribosomal subunit"/>
    <property type="evidence" value="ECO:0007669"/>
    <property type="project" value="TreeGrafter"/>
</dbReference>
<keyword evidence="3" id="KW-0689">Ribosomal protein</keyword>
<dbReference type="STRING" id="133383.A0A1R0H5Y1"/>
<dbReference type="Gene3D" id="3.40.30.10">
    <property type="entry name" value="Glutaredoxin"/>
    <property type="match status" value="1"/>
</dbReference>
<evidence type="ECO:0000256" key="5">
    <source>
        <dbReference type="ARBA" id="ARBA00023274"/>
    </source>
</evidence>
<dbReference type="InterPro" id="IPR042776">
    <property type="entry name" value="Ribosomal_mL53_fung"/>
</dbReference>
<comment type="caution">
    <text evidence="7">The sequence shown here is derived from an EMBL/GenBank/DDBJ whole genome shotgun (WGS) entry which is preliminary data.</text>
</comment>